<gene>
    <name evidence="3" type="ORF">JKP34_06935</name>
</gene>
<feature type="transmembrane region" description="Helical" evidence="1">
    <location>
        <begin position="270"/>
        <end position="287"/>
    </location>
</feature>
<dbReference type="RefSeq" id="WP_201919059.1">
    <property type="nucleotide sequence ID" value="NZ_JAERQG010000001.1"/>
</dbReference>
<accession>A0A937A7E0</accession>
<evidence type="ECO:0000313" key="3">
    <source>
        <dbReference type="EMBL" id="MBL0764980.1"/>
    </source>
</evidence>
<keyword evidence="1" id="KW-1133">Transmembrane helix</keyword>
<sequence length="391" mass="44913">MTITSNTRIQSIDLLRGVVMVIMALDHVRDYFHADAFLFEPTDLEESNTALFFTRFITHFCAPVFVFLAGTSARFVGQRRSKKGLSIWLVKRGLWLVFLELTIIKFGWLFQLTPYSYLLQVIWVLGVGMIFLAAFVHIPRNLMLIISLAFIFGHNAFDYLNALYPESTLLKLLHMQGPIFLGDFVFFAAYPLIPWIFVMPLGYHLGGLYVKDYTAAERIKILRSVGVLLIILFVVLRGFNIYGDANLWSMQRSIGLTISSFFNVTKYPPSLLFILITLGPALVFLSYAEKWQGKFQQALVTIGRVPLFFYVVHIYLIHVLALIAAELTGVGAENMLIDLWVTMQPELQGYGFSLWVVYVIWIIISLGLYPVCKAYWNYKANNKDKWWLSYL</sequence>
<dbReference type="Proteomes" id="UP000642920">
    <property type="component" value="Unassembled WGS sequence"/>
</dbReference>
<feature type="transmembrane region" description="Helical" evidence="1">
    <location>
        <begin position="117"/>
        <end position="135"/>
    </location>
</feature>
<keyword evidence="1" id="KW-0472">Membrane</keyword>
<dbReference type="EMBL" id="JAERQG010000001">
    <property type="protein sequence ID" value="MBL0764980.1"/>
    <property type="molecule type" value="Genomic_DNA"/>
</dbReference>
<name>A0A937A7E0_9BACT</name>
<feature type="transmembrane region" description="Helical" evidence="1">
    <location>
        <begin position="12"/>
        <end position="32"/>
    </location>
</feature>
<feature type="transmembrane region" description="Helical" evidence="1">
    <location>
        <begin position="93"/>
        <end position="111"/>
    </location>
</feature>
<keyword evidence="4" id="KW-1185">Reference proteome</keyword>
<keyword evidence="1" id="KW-0812">Transmembrane</keyword>
<dbReference type="PANTHER" id="PTHR40407:SF1">
    <property type="entry name" value="HEPARAN-ALPHA-GLUCOSAMINIDE N-ACETYLTRANSFERASE CATALYTIC DOMAIN-CONTAINING PROTEIN"/>
    <property type="match status" value="1"/>
</dbReference>
<protein>
    <submittedName>
        <fullName evidence="3">DUF1624 domain-containing protein</fullName>
    </submittedName>
</protein>
<evidence type="ECO:0000256" key="1">
    <source>
        <dbReference type="SAM" id="Phobius"/>
    </source>
</evidence>
<organism evidence="3 4">
    <name type="scientific">Marivirga atlantica</name>
    <dbReference type="NCBI Taxonomy" id="1548457"/>
    <lineage>
        <taxon>Bacteria</taxon>
        <taxon>Pseudomonadati</taxon>
        <taxon>Bacteroidota</taxon>
        <taxon>Cytophagia</taxon>
        <taxon>Cytophagales</taxon>
        <taxon>Marivirgaceae</taxon>
        <taxon>Marivirga</taxon>
    </lineage>
</organism>
<reference evidence="3" key="1">
    <citation type="submission" date="2021-01" db="EMBL/GenBank/DDBJ databases">
        <title>Marivirga sp. nov., isolated from intertidal surface sediments.</title>
        <authorList>
            <person name="Zhang M."/>
        </authorList>
    </citation>
    <scope>NUCLEOTIDE SEQUENCE</scope>
    <source>
        <strain evidence="3">SM1354</strain>
    </source>
</reference>
<feature type="transmembrane region" description="Helical" evidence="1">
    <location>
        <begin position="221"/>
        <end position="242"/>
    </location>
</feature>
<feature type="transmembrane region" description="Helical" evidence="1">
    <location>
        <begin position="352"/>
        <end position="376"/>
    </location>
</feature>
<comment type="caution">
    <text evidence="3">The sequence shown here is derived from an EMBL/GenBank/DDBJ whole genome shotgun (WGS) entry which is preliminary data.</text>
</comment>
<dbReference type="Pfam" id="PF07786">
    <property type="entry name" value="HGSNAT_cat"/>
    <property type="match status" value="1"/>
</dbReference>
<feature type="domain" description="Heparan-alpha-glucosaminide N-acetyltransferase catalytic" evidence="2">
    <location>
        <begin position="8"/>
        <end position="218"/>
    </location>
</feature>
<dbReference type="InterPro" id="IPR012429">
    <property type="entry name" value="HGSNAT_cat"/>
</dbReference>
<feature type="transmembrane region" description="Helical" evidence="1">
    <location>
        <begin position="184"/>
        <end position="209"/>
    </location>
</feature>
<feature type="transmembrane region" description="Helical" evidence="1">
    <location>
        <begin position="52"/>
        <end position="73"/>
    </location>
</feature>
<feature type="transmembrane region" description="Helical" evidence="1">
    <location>
        <begin position="307"/>
        <end position="332"/>
    </location>
</feature>
<dbReference type="AlphaFoldDB" id="A0A937A7E0"/>
<proteinExistence type="predicted"/>
<evidence type="ECO:0000313" key="4">
    <source>
        <dbReference type="Proteomes" id="UP000642920"/>
    </source>
</evidence>
<feature type="transmembrane region" description="Helical" evidence="1">
    <location>
        <begin position="142"/>
        <end position="164"/>
    </location>
</feature>
<dbReference type="PANTHER" id="PTHR40407">
    <property type="entry name" value="MEMBRANE PROTEIN-LIKE PROTEIN"/>
    <property type="match status" value="1"/>
</dbReference>
<evidence type="ECO:0000259" key="2">
    <source>
        <dbReference type="Pfam" id="PF07786"/>
    </source>
</evidence>